<feature type="transmembrane region" description="Helical" evidence="1">
    <location>
        <begin position="30"/>
        <end position="47"/>
    </location>
</feature>
<keyword evidence="3" id="KW-1185">Reference proteome</keyword>
<evidence type="ECO:0000313" key="3">
    <source>
        <dbReference type="Proteomes" id="UP001229421"/>
    </source>
</evidence>
<keyword evidence="1" id="KW-1133">Transmembrane helix</keyword>
<keyword evidence="1" id="KW-0812">Transmembrane</keyword>
<accession>A0AAD8NKX3</accession>
<protein>
    <submittedName>
        <fullName evidence="2">Uncharacterized protein</fullName>
    </submittedName>
</protein>
<proteinExistence type="predicted"/>
<name>A0AAD8NKX3_TARER</name>
<keyword evidence="1" id="KW-0472">Membrane</keyword>
<reference evidence="2" key="1">
    <citation type="journal article" date="2023" name="bioRxiv">
        <title>Improved chromosome-level genome assembly for marigold (Tagetes erecta).</title>
        <authorList>
            <person name="Jiang F."/>
            <person name="Yuan L."/>
            <person name="Wang S."/>
            <person name="Wang H."/>
            <person name="Xu D."/>
            <person name="Wang A."/>
            <person name="Fan W."/>
        </authorList>
    </citation>
    <scope>NUCLEOTIDE SEQUENCE</scope>
    <source>
        <strain evidence="2">WSJ</strain>
        <tissue evidence="2">Leaf</tissue>
    </source>
</reference>
<dbReference type="AlphaFoldDB" id="A0AAD8NKX3"/>
<organism evidence="2 3">
    <name type="scientific">Tagetes erecta</name>
    <name type="common">African marigold</name>
    <dbReference type="NCBI Taxonomy" id="13708"/>
    <lineage>
        <taxon>Eukaryota</taxon>
        <taxon>Viridiplantae</taxon>
        <taxon>Streptophyta</taxon>
        <taxon>Embryophyta</taxon>
        <taxon>Tracheophyta</taxon>
        <taxon>Spermatophyta</taxon>
        <taxon>Magnoliopsida</taxon>
        <taxon>eudicotyledons</taxon>
        <taxon>Gunneridae</taxon>
        <taxon>Pentapetalae</taxon>
        <taxon>asterids</taxon>
        <taxon>campanulids</taxon>
        <taxon>Asterales</taxon>
        <taxon>Asteraceae</taxon>
        <taxon>Asteroideae</taxon>
        <taxon>Heliantheae alliance</taxon>
        <taxon>Tageteae</taxon>
        <taxon>Tagetes</taxon>
    </lineage>
</organism>
<evidence type="ECO:0000256" key="1">
    <source>
        <dbReference type="SAM" id="Phobius"/>
    </source>
</evidence>
<dbReference type="Proteomes" id="UP001229421">
    <property type="component" value="Unassembled WGS sequence"/>
</dbReference>
<dbReference type="EMBL" id="JAUHHV010000009">
    <property type="protein sequence ID" value="KAK1412096.1"/>
    <property type="molecule type" value="Genomic_DNA"/>
</dbReference>
<comment type="caution">
    <text evidence="2">The sequence shown here is derived from an EMBL/GenBank/DDBJ whole genome shotgun (WGS) entry which is preliminary data.</text>
</comment>
<feature type="transmembrane region" description="Helical" evidence="1">
    <location>
        <begin position="68"/>
        <end position="91"/>
    </location>
</feature>
<gene>
    <name evidence="2" type="ORF">QVD17_33079</name>
</gene>
<feature type="transmembrane region" description="Helical" evidence="1">
    <location>
        <begin position="97"/>
        <end position="117"/>
    </location>
</feature>
<sequence>MPPPTPKSLQPPPCEQNHLHFHSAAATRGVFWRATVGGLGLGLYLLAHYRNGFKARMSIDGEKRKMDMAMVSDVLWFRLILSIYYCTVLYYSMDTVTFGIIIGIIILFFIIICFITIEGTCKRHR</sequence>
<evidence type="ECO:0000313" key="2">
    <source>
        <dbReference type="EMBL" id="KAK1412096.1"/>
    </source>
</evidence>